<dbReference type="Pfam" id="PF12680">
    <property type="entry name" value="SnoaL_2"/>
    <property type="match status" value="1"/>
</dbReference>
<comment type="caution">
    <text evidence="3">The sequence shown here is derived from an EMBL/GenBank/DDBJ whole genome shotgun (WGS) entry which is preliminary data.</text>
</comment>
<dbReference type="AlphaFoldDB" id="A0A5R8Z1N8"/>
<feature type="domain" description="SnoaL-like" evidence="1">
    <location>
        <begin position="143"/>
        <end position="251"/>
    </location>
</feature>
<evidence type="ECO:0000313" key="3">
    <source>
        <dbReference type="EMBL" id="TLP59698.1"/>
    </source>
</evidence>
<name>A0A5R8Z1N8_9ACTN</name>
<gene>
    <name evidence="3" type="ORF">FED44_15570</name>
</gene>
<dbReference type="Pfam" id="PF13577">
    <property type="entry name" value="SnoaL_4"/>
    <property type="match status" value="1"/>
</dbReference>
<dbReference type="InterPro" id="IPR032710">
    <property type="entry name" value="NTF2-like_dom_sf"/>
</dbReference>
<dbReference type="OrthoDB" id="9180262at2"/>
<evidence type="ECO:0000259" key="1">
    <source>
        <dbReference type="Pfam" id="PF12680"/>
    </source>
</evidence>
<feature type="domain" description="SnoaL-like" evidence="2">
    <location>
        <begin position="6"/>
        <end position="123"/>
    </location>
</feature>
<keyword evidence="4" id="KW-1185">Reference proteome</keyword>
<evidence type="ECO:0000313" key="4">
    <source>
        <dbReference type="Proteomes" id="UP000309033"/>
    </source>
</evidence>
<dbReference type="Gene3D" id="3.10.450.50">
    <property type="match status" value="2"/>
</dbReference>
<evidence type="ECO:0000259" key="2">
    <source>
        <dbReference type="Pfam" id="PF13577"/>
    </source>
</evidence>
<proteinExistence type="predicted"/>
<organism evidence="3 4">
    <name type="scientific">Microbispora triticiradicis</name>
    <dbReference type="NCBI Taxonomy" id="2200763"/>
    <lineage>
        <taxon>Bacteria</taxon>
        <taxon>Bacillati</taxon>
        <taxon>Actinomycetota</taxon>
        <taxon>Actinomycetes</taxon>
        <taxon>Streptosporangiales</taxon>
        <taxon>Streptosporangiaceae</taxon>
        <taxon>Microbispora</taxon>
    </lineage>
</organism>
<dbReference type="EMBL" id="VANP01000005">
    <property type="protein sequence ID" value="TLP59698.1"/>
    <property type="molecule type" value="Genomic_DNA"/>
</dbReference>
<accession>A0A5R8Z1N8</accession>
<protein>
    <recommendedName>
        <fullName evidence="1 2">SnoaL-like domain-containing protein</fullName>
    </recommendedName>
</protein>
<reference evidence="3" key="1">
    <citation type="submission" date="2019-05" db="EMBL/GenBank/DDBJ databases">
        <title>Isolation, diversity and antifungal activity of Actinobacteria from wheat.</title>
        <authorList>
            <person name="Yu B."/>
        </authorList>
    </citation>
    <scope>NUCLEOTIDE SEQUENCE [LARGE SCALE GENOMIC DNA]</scope>
    <source>
        <strain evidence="3">NEAU-HEGS1-5</strain>
    </source>
</reference>
<dbReference type="Proteomes" id="UP000309033">
    <property type="component" value="Unassembled WGS sequence"/>
</dbReference>
<sequence length="269" mass="29467">MALTEQDRIDITDLINLHGHLTDAGRLDQASELLTPDVTYDLDDFGLGSLHGTAAIREAALALGNANPVGHHVTNIVITQIDDRSARVQSKGIGIKADGTAGSVVYDDIVTRRPDGWKISYRRVTARRAALGGRLAGPREVLERYRQAAIGQSADELRRVYALDASHEFPFTLPGLPSRLAGRDEIVNWITAGWKDHRLKYERYRTLAIHDTGDPETIIVEQEALGTSVTTGDFVLPNLVVLTVRDGQITRLRDYVNIPAATAAMGRDV</sequence>
<dbReference type="SUPFAM" id="SSF54427">
    <property type="entry name" value="NTF2-like"/>
    <property type="match status" value="2"/>
</dbReference>
<dbReference type="InterPro" id="IPR037401">
    <property type="entry name" value="SnoaL-like"/>
</dbReference>